<sequence>MSSLTPHPSNPAQATAAPLVLVVEDNAINQVVAMEFLRMMGVRVELADNGVEALECCYRQAPDLVLMDIQMPEMDGLECTRRLREEQTHGRLKHFPILALTAHALESDVAESLRAGMNEHLTKPLDYLTLRERLARWLPLPVAMSS</sequence>
<name>A0ABW7FR40_9BURK</name>
<comment type="caution">
    <text evidence="4">The sequence shown here is derived from an EMBL/GenBank/DDBJ whole genome shotgun (WGS) entry which is preliminary data.</text>
</comment>
<evidence type="ECO:0000313" key="4">
    <source>
        <dbReference type="EMBL" id="MFG6446804.1"/>
    </source>
</evidence>
<dbReference type="Gene3D" id="3.40.50.2300">
    <property type="match status" value="1"/>
</dbReference>
<evidence type="ECO:0000256" key="1">
    <source>
        <dbReference type="ARBA" id="ARBA00022553"/>
    </source>
</evidence>
<dbReference type="SMART" id="SM00448">
    <property type="entry name" value="REC"/>
    <property type="match status" value="1"/>
</dbReference>
<evidence type="ECO:0000256" key="2">
    <source>
        <dbReference type="PROSITE-ProRule" id="PRU00169"/>
    </source>
</evidence>
<accession>A0ABW7FR40</accession>
<dbReference type="PANTHER" id="PTHR45339:SF3">
    <property type="entry name" value="HISTIDINE KINASE"/>
    <property type="match status" value="1"/>
</dbReference>
<dbReference type="Pfam" id="PF00072">
    <property type="entry name" value="Response_reg"/>
    <property type="match status" value="1"/>
</dbReference>
<proteinExistence type="predicted"/>
<evidence type="ECO:0000259" key="3">
    <source>
        <dbReference type="PROSITE" id="PS50110"/>
    </source>
</evidence>
<dbReference type="PROSITE" id="PS50110">
    <property type="entry name" value="RESPONSE_REGULATORY"/>
    <property type="match status" value="1"/>
</dbReference>
<organism evidence="4 5">
    <name type="scientific">Roseateles rivi</name>
    <dbReference type="NCBI Taxonomy" id="3299028"/>
    <lineage>
        <taxon>Bacteria</taxon>
        <taxon>Pseudomonadati</taxon>
        <taxon>Pseudomonadota</taxon>
        <taxon>Betaproteobacteria</taxon>
        <taxon>Burkholderiales</taxon>
        <taxon>Sphaerotilaceae</taxon>
        <taxon>Roseateles</taxon>
    </lineage>
</organism>
<feature type="modified residue" description="4-aspartylphosphate" evidence="2">
    <location>
        <position position="68"/>
    </location>
</feature>
<dbReference type="InterPro" id="IPR011006">
    <property type="entry name" value="CheY-like_superfamily"/>
</dbReference>
<gene>
    <name evidence="4" type="ORF">ACG0Z6_00960</name>
</gene>
<keyword evidence="5" id="KW-1185">Reference proteome</keyword>
<protein>
    <submittedName>
        <fullName evidence="4">Response regulator</fullName>
    </submittedName>
</protein>
<dbReference type="PANTHER" id="PTHR45339">
    <property type="entry name" value="HYBRID SIGNAL TRANSDUCTION HISTIDINE KINASE J"/>
    <property type="match status" value="1"/>
</dbReference>
<dbReference type="CDD" id="cd17546">
    <property type="entry name" value="REC_hyHK_CKI1_RcsC-like"/>
    <property type="match status" value="1"/>
</dbReference>
<dbReference type="EMBL" id="JBIGHZ010000001">
    <property type="protein sequence ID" value="MFG6446804.1"/>
    <property type="molecule type" value="Genomic_DNA"/>
</dbReference>
<dbReference type="RefSeq" id="WP_394457944.1">
    <property type="nucleotide sequence ID" value="NZ_JBIGHZ010000001.1"/>
</dbReference>
<feature type="domain" description="Response regulatory" evidence="3">
    <location>
        <begin position="19"/>
        <end position="138"/>
    </location>
</feature>
<dbReference type="Proteomes" id="UP001606099">
    <property type="component" value="Unassembled WGS sequence"/>
</dbReference>
<dbReference type="SUPFAM" id="SSF52172">
    <property type="entry name" value="CheY-like"/>
    <property type="match status" value="1"/>
</dbReference>
<dbReference type="InterPro" id="IPR001789">
    <property type="entry name" value="Sig_transdc_resp-reg_receiver"/>
</dbReference>
<reference evidence="4 5" key="1">
    <citation type="submission" date="2024-08" db="EMBL/GenBank/DDBJ databases">
        <authorList>
            <person name="Lu H."/>
        </authorList>
    </citation>
    <scope>NUCLEOTIDE SEQUENCE [LARGE SCALE GENOMIC DNA]</scope>
    <source>
        <strain evidence="4 5">BYS180W</strain>
    </source>
</reference>
<keyword evidence="1 2" id="KW-0597">Phosphoprotein</keyword>
<evidence type="ECO:0000313" key="5">
    <source>
        <dbReference type="Proteomes" id="UP001606099"/>
    </source>
</evidence>